<accession>A0ABT3INB2</accession>
<dbReference type="Proteomes" id="UP001207742">
    <property type="component" value="Unassembled WGS sequence"/>
</dbReference>
<reference evidence="3 4" key="1">
    <citation type="submission" date="2022-10" db="EMBL/GenBank/DDBJ databases">
        <title>Chitinophaga nivalis PC15 sp. nov., isolated from Pyeongchang county, South Korea.</title>
        <authorList>
            <person name="Trinh H.N."/>
        </authorList>
    </citation>
    <scope>NUCLEOTIDE SEQUENCE [LARGE SCALE GENOMIC DNA]</scope>
    <source>
        <strain evidence="3 4">PC14</strain>
    </source>
</reference>
<gene>
    <name evidence="3" type="ORF">OL497_16215</name>
</gene>
<protein>
    <submittedName>
        <fullName evidence="3">PQQ-binding-like beta-propeller repeat protein</fullName>
    </submittedName>
</protein>
<keyword evidence="1" id="KW-0732">Signal</keyword>
<feature type="signal peptide" evidence="1">
    <location>
        <begin position="1"/>
        <end position="19"/>
    </location>
</feature>
<evidence type="ECO:0000313" key="3">
    <source>
        <dbReference type="EMBL" id="MCW3485456.1"/>
    </source>
</evidence>
<proteinExistence type="predicted"/>
<evidence type="ECO:0000313" key="4">
    <source>
        <dbReference type="Proteomes" id="UP001207742"/>
    </source>
</evidence>
<dbReference type="SUPFAM" id="SSF50998">
    <property type="entry name" value="Quinoprotein alcohol dehydrogenase-like"/>
    <property type="match status" value="1"/>
</dbReference>
<dbReference type="InterPro" id="IPR018391">
    <property type="entry name" value="PQQ_b-propeller_rpt"/>
</dbReference>
<name>A0ABT3INB2_9BACT</name>
<evidence type="ECO:0000259" key="2">
    <source>
        <dbReference type="Pfam" id="PF13360"/>
    </source>
</evidence>
<dbReference type="EMBL" id="JAPDNS010000002">
    <property type="protein sequence ID" value="MCW3485456.1"/>
    <property type="molecule type" value="Genomic_DNA"/>
</dbReference>
<dbReference type="InterPro" id="IPR015943">
    <property type="entry name" value="WD40/YVTN_repeat-like_dom_sf"/>
</dbReference>
<dbReference type="SMART" id="SM00564">
    <property type="entry name" value="PQQ"/>
    <property type="match status" value="6"/>
</dbReference>
<dbReference type="Pfam" id="PF13360">
    <property type="entry name" value="PQQ_2"/>
    <property type="match status" value="1"/>
</dbReference>
<dbReference type="PANTHER" id="PTHR34512">
    <property type="entry name" value="CELL SURFACE PROTEIN"/>
    <property type="match status" value="1"/>
</dbReference>
<dbReference type="Gene3D" id="2.130.10.10">
    <property type="entry name" value="YVTN repeat-like/Quinoprotein amine dehydrogenase"/>
    <property type="match status" value="2"/>
</dbReference>
<feature type="chain" id="PRO_5046389193" evidence="1">
    <location>
        <begin position="20"/>
        <end position="413"/>
    </location>
</feature>
<feature type="domain" description="Pyrrolo-quinoline quinone repeat" evidence="2">
    <location>
        <begin position="111"/>
        <end position="337"/>
    </location>
</feature>
<comment type="caution">
    <text evidence="3">The sequence shown here is derived from an EMBL/GenBank/DDBJ whole genome shotgun (WGS) entry which is preliminary data.</text>
</comment>
<sequence length="413" mass="45707">MKWLYLCMLLPATWQSLSAQQLGRTSNRNNHAPVTDVRSTPAVKWRFHTGGKIMSSPVIQKERLFIGGGDSSLYALQRHTGEKIWRYQTGGAITSSVACDSTAVYFMSEDGYCYALAITDGKLLWRFRTGGEHATDTWDYFLSSPTVHNGVVYTGSTDKHLYALQARTGKLLWKYATGGAVHAAPVVAGNTVLAGSFDGYFYALKTDGTLLWKFDTMGQQYFPDGAVQFHATVADSSVYFCSRDFNVYALHLRTGKGLWVYHEPGSWTSVPSMAGKQLLVSTSDTRRVLSFKAGSGKFQWHAPGQLNIFGSVATTTQYGYVGGLDGKLLQIELATGKTRVLFQTDASQQQAPRFFDPTTQELLPESELIARSNNDYLKMYRDFLDMGSFLATPWLESGVIYIAGTDGNVYALE</sequence>
<keyword evidence="4" id="KW-1185">Reference proteome</keyword>
<evidence type="ECO:0000256" key="1">
    <source>
        <dbReference type="SAM" id="SignalP"/>
    </source>
</evidence>
<dbReference type="InterPro" id="IPR011047">
    <property type="entry name" value="Quinoprotein_ADH-like_sf"/>
</dbReference>
<organism evidence="3 4">
    <name type="scientific">Chitinophaga nivalis</name>
    <dbReference type="NCBI Taxonomy" id="2991709"/>
    <lineage>
        <taxon>Bacteria</taxon>
        <taxon>Pseudomonadati</taxon>
        <taxon>Bacteroidota</taxon>
        <taxon>Chitinophagia</taxon>
        <taxon>Chitinophagales</taxon>
        <taxon>Chitinophagaceae</taxon>
        <taxon>Chitinophaga</taxon>
    </lineage>
</organism>
<dbReference type="RefSeq" id="WP_264731902.1">
    <property type="nucleotide sequence ID" value="NZ_JAPDNR010000001.1"/>
</dbReference>
<dbReference type="InterPro" id="IPR002372">
    <property type="entry name" value="PQQ_rpt_dom"/>
</dbReference>
<dbReference type="PANTHER" id="PTHR34512:SF30">
    <property type="entry name" value="OUTER MEMBRANE PROTEIN ASSEMBLY FACTOR BAMB"/>
    <property type="match status" value="1"/>
</dbReference>